<protein>
    <submittedName>
        <fullName evidence="2">Uncharacterized protein</fullName>
    </submittedName>
</protein>
<sequence>MNELQKDGKTEYRSNGTEPIEWIANKNVKELILLSQADRKRRDRSSASTLNESKPKKLTIAGRLQTFSNPETSPEPERVDKENSLRSRELACHPTQIMDKLGEVKRLLKTLPFSWKEWKN</sequence>
<dbReference type="AlphaFoldDB" id="A0A4Y2KJ59"/>
<evidence type="ECO:0000256" key="1">
    <source>
        <dbReference type="SAM" id="MobiDB-lite"/>
    </source>
</evidence>
<evidence type="ECO:0000313" key="3">
    <source>
        <dbReference type="Proteomes" id="UP000499080"/>
    </source>
</evidence>
<dbReference type="EMBL" id="BGPR01004721">
    <property type="protein sequence ID" value="GBN02644.1"/>
    <property type="molecule type" value="Genomic_DNA"/>
</dbReference>
<keyword evidence="3" id="KW-1185">Reference proteome</keyword>
<name>A0A4Y2KJ59_ARAVE</name>
<dbReference type="Proteomes" id="UP000499080">
    <property type="component" value="Unassembled WGS sequence"/>
</dbReference>
<feature type="compositionally biased region" description="Basic and acidic residues" evidence="1">
    <location>
        <begin position="75"/>
        <end position="86"/>
    </location>
</feature>
<comment type="caution">
    <text evidence="2">The sequence shown here is derived from an EMBL/GenBank/DDBJ whole genome shotgun (WGS) entry which is preliminary data.</text>
</comment>
<organism evidence="2 3">
    <name type="scientific">Araneus ventricosus</name>
    <name type="common">Orbweaver spider</name>
    <name type="synonym">Epeira ventricosa</name>
    <dbReference type="NCBI Taxonomy" id="182803"/>
    <lineage>
        <taxon>Eukaryota</taxon>
        <taxon>Metazoa</taxon>
        <taxon>Ecdysozoa</taxon>
        <taxon>Arthropoda</taxon>
        <taxon>Chelicerata</taxon>
        <taxon>Arachnida</taxon>
        <taxon>Araneae</taxon>
        <taxon>Araneomorphae</taxon>
        <taxon>Entelegynae</taxon>
        <taxon>Araneoidea</taxon>
        <taxon>Araneidae</taxon>
        <taxon>Araneus</taxon>
    </lineage>
</organism>
<evidence type="ECO:0000313" key="2">
    <source>
        <dbReference type="EMBL" id="GBN02644.1"/>
    </source>
</evidence>
<accession>A0A4Y2KJ59</accession>
<reference evidence="2 3" key="1">
    <citation type="journal article" date="2019" name="Sci. Rep.">
        <title>Orb-weaving spider Araneus ventricosus genome elucidates the spidroin gene catalogue.</title>
        <authorList>
            <person name="Kono N."/>
            <person name="Nakamura H."/>
            <person name="Ohtoshi R."/>
            <person name="Moran D.A.P."/>
            <person name="Shinohara A."/>
            <person name="Yoshida Y."/>
            <person name="Fujiwara M."/>
            <person name="Mori M."/>
            <person name="Tomita M."/>
            <person name="Arakawa K."/>
        </authorList>
    </citation>
    <scope>NUCLEOTIDE SEQUENCE [LARGE SCALE GENOMIC DNA]</scope>
</reference>
<feature type="region of interest" description="Disordered" evidence="1">
    <location>
        <begin position="37"/>
        <end position="86"/>
    </location>
</feature>
<proteinExistence type="predicted"/>
<gene>
    <name evidence="2" type="ORF">AVEN_15852_1</name>
</gene>